<dbReference type="InterPro" id="IPR016161">
    <property type="entry name" value="Ald_DH/histidinol_DH"/>
</dbReference>
<dbReference type="InterPro" id="IPR015590">
    <property type="entry name" value="Aldehyde_DH_dom"/>
</dbReference>
<dbReference type="UniPathway" id="UPA00261">
    <property type="reaction ID" value="UER00374"/>
</dbReference>
<dbReference type="GO" id="GO:0009898">
    <property type="term" value="C:cytoplasmic side of plasma membrane"/>
    <property type="evidence" value="ECO:0007669"/>
    <property type="project" value="TreeGrafter"/>
</dbReference>
<dbReference type="FunFam" id="3.40.309.10:FF:000005">
    <property type="entry name" value="1-pyrroline-5-carboxylate dehydrogenase 1"/>
    <property type="match status" value="1"/>
</dbReference>
<dbReference type="PROSITE" id="PS00070">
    <property type="entry name" value="ALDEHYDE_DEHYDR_CYS"/>
    <property type="match status" value="1"/>
</dbReference>
<evidence type="ECO:0000313" key="10">
    <source>
        <dbReference type="Proteomes" id="UP000010523"/>
    </source>
</evidence>
<comment type="caution">
    <text evidence="9">The sequence shown here is derived from an EMBL/GenBank/DDBJ whole genome shotgun (WGS) entry which is preliminary data.</text>
</comment>
<dbReference type="InterPro" id="IPR016163">
    <property type="entry name" value="Ald_DH_C"/>
</dbReference>
<evidence type="ECO:0000256" key="3">
    <source>
        <dbReference type="ARBA" id="ARBA00023027"/>
    </source>
</evidence>
<dbReference type="STRING" id="997296.PB1_05542"/>
<feature type="active site" evidence="6 7">
    <location>
        <position position="286"/>
    </location>
</feature>
<dbReference type="eggNOG" id="COG1012">
    <property type="taxonomic scope" value="Bacteria"/>
</dbReference>
<reference evidence="9 10" key="1">
    <citation type="journal article" date="2012" name="Appl. Environ. Microbiol.">
        <title>Genome Sequence of Thermotolerant Bacillus methanolicus: Features and Regulation Related to Methylotrophy and Production of L-Lysine and L-Glutamate from Methanol.</title>
        <authorList>
            <person name="Heggeset T.M."/>
            <person name="Krog A."/>
            <person name="Balzer S."/>
            <person name="Wentzel A."/>
            <person name="Ellingsen T.E."/>
            <person name="Brautaset T."/>
        </authorList>
    </citation>
    <scope>NUCLEOTIDE SEQUENCE [LARGE SCALE GENOMIC DNA]</scope>
    <source>
        <strain evidence="9 10">PB1</strain>
    </source>
</reference>
<gene>
    <name evidence="6 9" type="primary">rocA</name>
    <name evidence="9" type="ORF">PB1_05542</name>
</gene>
<comment type="pathway">
    <text evidence="1 6">Amino-acid degradation; L-proline degradation into L-glutamate; L-glutamate from L-proline: step 2/2.</text>
</comment>
<dbReference type="EC" id="1.2.1.88" evidence="6"/>
<comment type="similarity">
    <text evidence="5 6">Belongs to the aldehyde dehydrogenase family. RocA subfamily.</text>
</comment>
<dbReference type="PATRIC" id="fig|997296.3.peg.1189"/>
<organism evidence="9 10">
    <name type="scientific">Bacillus methanolicus PB1</name>
    <dbReference type="NCBI Taxonomy" id="997296"/>
    <lineage>
        <taxon>Bacteria</taxon>
        <taxon>Bacillati</taxon>
        <taxon>Bacillota</taxon>
        <taxon>Bacilli</taxon>
        <taxon>Bacillales</taxon>
        <taxon>Bacillaceae</taxon>
        <taxon>Bacillus</taxon>
    </lineage>
</organism>
<dbReference type="InterPro" id="IPR050485">
    <property type="entry name" value="Proline_metab_enzyme"/>
</dbReference>
<evidence type="ECO:0000256" key="2">
    <source>
        <dbReference type="ARBA" id="ARBA00023002"/>
    </source>
</evidence>
<dbReference type="Pfam" id="PF00171">
    <property type="entry name" value="Aldedh"/>
    <property type="match status" value="1"/>
</dbReference>
<proteinExistence type="inferred from homology"/>
<feature type="active site" evidence="6">
    <location>
        <position position="320"/>
    </location>
</feature>
<dbReference type="GO" id="GO:0010133">
    <property type="term" value="P:L-proline catabolic process to L-glutamate"/>
    <property type="evidence" value="ECO:0007669"/>
    <property type="project" value="UniProtKB-UniPathway"/>
</dbReference>
<dbReference type="EMBL" id="AFEU01000002">
    <property type="protein sequence ID" value="EIJ79803.1"/>
    <property type="molecule type" value="Genomic_DNA"/>
</dbReference>
<dbReference type="PANTHER" id="PTHR42862">
    <property type="entry name" value="DELTA-1-PYRROLINE-5-CARBOXYLATE DEHYDROGENASE 1, ISOFORM A-RELATED"/>
    <property type="match status" value="1"/>
</dbReference>
<dbReference type="PANTHER" id="PTHR42862:SF1">
    <property type="entry name" value="DELTA-1-PYRROLINE-5-CARBOXYLATE DEHYDROGENASE 2, ISOFORM A-RELATED"/>
    <property type="match status" value="1"/>
</dbReference>
<dbReference type="AlphaFoldDB" id="I3DZY2"/>
<dbReference type="NCBIfam" id="NF002852">
    <property type="entry name" value="PRK03137.1"/>
    <property type="match status" value="1"/>
</dbReference>
<dbReference type="CDD" id="cd07124">
    <property type="entry name" value="ALDH_PutA-P5CDH-RocA"/>
    <property type="match status" value="1"/>
</dbReference>
<dbReference type="FunFam" id="3.40.605.10:FF:000045">
    <property type="entry name" value="1-pyrroline-5-carboxylate dehydrogenase 1"/>
    <property type="match status" value="1"/>
</dbReference>
<protein>
    <recommendedName>
        <fullName evidence="6">1-pyrroline-5-carboxylate dehydrogenase</fullName>
        <shortName evidence="6">P5C dehydrogenase</shortName>
        <ecNumber evidence="6">1.2.1.88</ecNumber>
    </recommendedName>
    <alternativeName>
        <fullName evidence="6">L-glutamate gamma-semialdehyde dehydrogenase</fullName>
    </alternativeName>
</protein>
<sequence>MVQPYKHEPFTDFTVEENRKAYLQGLNTVESYLGQNYDLVIGGKRISTEDKIVSINPSNKDEVIGRVSKANKELAEEAMQAAVEAFKTWRKVKPETRADVLFKAAAIIRRRKHEFSALLTKEAGKPWKEADADTAEAIDFLEYYGRQMLRIKDGVPVNSRPNEFNRYDYIPLGVGVIISPWNFPLAIMAGTTVAAIVSGNTVVLKPASATPVVAAKFVEVMEEAGLPKGVLNFVPGSGAEVGDYLVDHKDTRFISFTGSRDVGLRIYERASKLSKGQIWLKRVIAEMGGKDTIVVDKEADLELAAQSIVASAFGFSGQKCSACSRAVVVEDVYDQVLNRVVELTNQLTLGNPEDQNTFMGPVIDQNAYDKIMEYIEIGKQEGKLMTGGEGDNSKGFFIKPTVFADLDPNARIMQEEIFGPVVGFAKAKDFDHAIEIANNTEYGLTGAVISNNREHIEKAREDFHVGNLYFNRGCTGAIVGYQPFGGFNMSGTDSKAGGPDYLLLHMQAKTTSEMF</sequence>
<keyword evidence="3 6" id="KW-0520">NAD</keyword>
<evidence type="ECO:0000256" key="5">
    <source>
        <dbReference type="ARBA" id="ARBA00061617"/>
    </source>
</evidence>
<accession>I3DZY2</accession>
<dbReference type="RefSeq" id="WP_003351189.1">
    <property type="nucleotide sequence ID" value="NZ_AFEU01000002.1"/>
</dbReference>
<dbReference type="InterPro" id="IPR005932">
    <property type="entry name" value="RocA"/>
</dbReference>
<evidence type="ECO:0000256" key="6">
    <source>
        <dbReference type="HAMAP-Rule" id="MF_00733"/>
    </source>
</evidence>
<feature type="domain" description="Aldehyde dehydrogenase" evidence="8">
    <location>
        <begin position="49"/>
        <end position="510"/>
    </location>
</feature>
<dbReference type="PROSITE" id="PS00687">
    <property type="entry name" value="ALDEHYDE_DEHYDR_GLU"/>
    <property type="match status" value="1"/>
</dbReference>
<dbReference type="GO" id="GO:0004657">
    <property type="term" value="F:proline dehydrogenase activity"/>
    <property type="evidence" value="ECO:0007669"/>
    <property type="project" value="UniProtKB-ARBA"/>
</dbReference>
<dbReference type="HAMAP" id="MF_00733">
    <property type="entry name" value="RocA"/>
    <property type="match status" value="1"/>
</dbReference>
<dbReference type="Gene3D" id="3.40.605.10">
    <property type="entry name" value="Aldehyde Dehydrogenase, Chain A, domain 1"/>
    <property type="match status" value="1"/>
</dbReference>
<dbReference type="Gene3D" id="3.40.309.10">
    <property type="entry name" value="Aldehyde Dehydrogenase, Chain A, domain 2"/>
    <property type="match status" value="1"/>
</dbReference>
<evidence type="ECO:0000256" key="4">
    <source>
        <dbReference type="ARBA" id="ARBA00048142"/>
    </source>
</evidence>
<keyword evidence="2 6" id="KW-0560">Oxidoreductase</keyword>
<dbReference type="InterPro" id="IPR016160">
    <property type="entry name" value="Ald_DH_CS_CYS"/>
</dbReference>
<dbReference type="InterPro" id="IPR047597">
    <property type="entry name" value="RocA_bacillales"/>
</dbReference>
<evidence type="ECO:0000256" key="7">
    <source>
        <dbReference type="PROSITE-ProRule" id="PRU10007"/>
    </source>
</evidence>
<dbReference type="GO" id="GO:0006537">
    <property type="term" value="P:glutamate biosynthetic process"/>
    <property type="evidence" value="ECO:0007669"/>
    <property type="project" value="UniProtKB-UniRule"/>
</dbReference>
<evidence type="ECO:0000259" key="8">
    <source>
        <dbReference type="Pfam" id="PF00171"/>
    </source>
</evidence>
<dbReference type="InterPro" id="IPR029510">
    <property type="entry name" value="Ald_DH_CS_GLU"/>
</dbReference>
<dbReference type="GO" id="GO:0003842">
    <property type="term" value="F:L-glutamate gamma-semialdehyde dehydrogenase activity"/>
    <property type="evidence" value="ECO:0007669"/>
    <property type="project" value="UniProtKB-UniRule"/>
</dbReference>
<dbReference type="NCBIfam" id="TIGR01237">
    <property type="entry name" value="D1pyr5carbox2"/>
    <property type="match status" value="1"/>
</dbReference>
<keyword evidence="10" id="KW-1185">Reference proteome</keyword>
<dbReference type="InterPro" id="IPR016162">
    <property type="entry name" value="Ald_DH_N"/>
</dbReference>
<dbReference type="Proteomes" id="UP000010523">
    <property type="component" value="Unassembled WGS sequence"/>
</dbReference>
<name>I3DZY2_BACMT</name>
<evidence type="ECO:0000313" key="9">
    <source>
        <dbReference type="EMBL" id="EIJ79803.1"/>
    </source>
</evidence>
<dbReference type="OrthoDB" id="9762913at2"/>
<dbReference type="SUPFAM" id="SSF53720">
    <property type="entry name" value="ALDH-like"/>
    <property type="match status" value="1"/>
</dbReference>
<comment type="catalytic activity">
    <reaction evidence="4 6">
        <text>L-glutamate 5-semialdehyde + NAD(+) + H2O = L-glutamate + NADH + 2 H(+)</text>
        <dbReference type="Rhea" id="RHEA:30235"/>
        <dbReference type="ChEBI" id="CHEBI:15377"/>
        <dbReference type="ChEBI" id="CHEBI:15378"/>
        <dbReference type="ChEBI" id="CHEBI:29985"/>
        <dbReference type="ChEBI" id="CHEBI:57540"/>
        <dbReference type="ChEBI" id="CHEBI:57945"/>
        <dbReference type="ChEBI" id="CHEBI:58066"/>
        <dbReference type="EC" id="1.2.1.88"/>
    </reaction>
</comment>
<evidence type="ECO:0000256" key="1">
    <source>
        <dbReference type="ARBA" id="ARBA00004786"/>
    </source>
</evidence>